<reference evidence="2 3" key="1">
    <citation type="submission" date="2021-05" db="EMBL/GenBank/DDBJ databases">
        <title>A novel Methanospirillum isolate from a pyrite-forming mixed culture.</title>
        <authorList>
            <person name="Bunk B."/>
            <person name="Sproer C."/>
            <person name="Spring S."/>
            <person name="Pester M."/>
        </authorList>
    </citation>
    <scope>NUCLEOTIDE SEQUENCE [LARGE SCALE GENOMIC DNA]</scope>
    <source>
        <strain evidence="2 3">J.3.6.1-F.2.7.3</strain>
    </source>
</reference>
<keyword evidence="1" id="KW-0812">Transmembrane</keyword>
<evidence type="ECO:0000256" key="1">
    <source>
        <dbReference type="SAM" id="Phobius"/>
    </source>
</evidence>
<gene>
    <name evidence="2" type="ORF">KHC33_04795</name>
</gene>
<name>A0A8E7EKK8_9EURY</name>
<evidence type="ECO:0000313" key="3">
    <source>
        <dbReference type="Proteomes" id="UP000680656"/>
    </source>
</evidence>
<sequence>MSGDETSKPHHPRIDMKTKTSPHMTRIIILGILLTIAVALTGIVMAAVEEEITISGATKLECTESLCTVTNADTGEILETMTPTEMEIRASESKNDFRIEGPDASGRYSFYDKKTGEFAGYGYKG</sequence>
<proteinExistence type="predicted"/>
<dbReference type="Proteomes" id="UP000680656">
    <property type="component" value="Chromosome"/>
</dbReference>
<dbReference type="EMBL" id="CP075546">
    <property type="protein sequence ID" value="QVV89821.1"/>
    <property type="molecule type" value="Genomic_DNA"/>
</dbReference>
<keyword evidence="3" id="KW-1185">Reference proteome</keyword>
<evidence type="ECO:0000313" key="2">
    <source>
        <dbReference type="EMBL" id="QVV89821.1"/>
    </source>
</evidence>
<protein>
    <submittedName>
        <fullName evidence="2">Uncharacterized protein</fullName>
    </submittedName>
</protein>
<feature type="transmembrane region" description="Helical" evidence="1">
    <location>
        <begin position="27"/>
        <end position="48"/>
    </location>
</feature>
<dbReference type="AlphaFoldDB" id="A0A8E7EKK8"/>
<keyword evidence="1" id="KW-1133">Transmembrane helix</keyword>
<keyword evidence="1" id="KW-0472">Membrane</keyword>
<organism evidence="2 3">
    <name type="scientific">Methanospirillum purgamenti</name>
    <dbReference type="NCBI Taxonomy" id="2834276"/>
    <lineage>
        <taxon>Archaea</taxon>
        <taxon>Methanobacteriati</taxon>
        <taxon>Methanobacteriota</taxon>
        <taxon>Stenosarchaea group</taxon>
        <taxon>Methanomicrobia</taxon>
        <taxon>Methanomicrobiales</taxon>
        <taxon>Methanospirillaceae</taxon>
        <taxon>Methanospirillum</taxon>
    </lineage>
</organism>
<dbReference type="KEGG" id="mrtj:KHC33_04795"/>
<dbReference type="GeneID" id="65096477"/>
<accession>A0A8E7EKK8</accession>
<dbReference type="RefSeq" id="WP_214420609.1">
    <property type="nucleotide sequence ID" value="NZ_CP075546.1"/>
</dbReference>